<name>A0A6L5YCX6_9BACT</name>
<evidence type="ECO:0000259" key="1">
    <source>
        <dbReference type="Pfam" id="PF07969"/>
    </source>
</evidence>
<evidence type="ECO:0000313" key="2">
    <source>
        <dbReference type="EMBL" id="MST55985.1"/>
    </source>
</evidence>
<dbReference type="Gene3D" id="2.30.40.10">
    <property type="entry name" value="Urease, subunit C, domain 1"/>
    <property type="match status" value="1"/>
</dbReference>
<dbReference type="PANTHER" id="PTHR22642:SF2">
    <property type="entry name" value="PROTEIN LONG AFTER FAR-RED 3"/>
    <property type="match status" value="1"/>
</dbReference>
<dbReference type="InterPro" id="IPR032466">
    <property type="entry name" value="Metal_Hydrolase"/>
</dbReference>
<dbReference type="Gene3D" id="3.10.310.70">
    <property type="match status" value="1"/>
</dbReference>
<evidence type="ECO:0000313" key="3">
    <source>
        <dbReference type="Proteomes" id="UP000473699"/>
    </source>
</evidence>
<reference evidence="2 3" key="1">
    <citation type="submission" date="2019-08" db="EMBL/GenBank/DDBJ databases">
        <title>In-depth cultivation of the pig gut microbiome towards novel bacterial diversity and tailored functional studies.</title>
        <authorList>
            <person name="Wylensek D."/>
            <person name="Hitch T.C.A."/>
            <person name="Clavel T."/>
        </authorList>
    </citation>
    <scope>NUCLEOTIDE SEQUENCE [LARGE SCALE GENOMIC DNA]</scope>
    <source>
        <strain evidence="2 3">SM-530-WT-4B</strain>
    </source>
</reference>
<dbReference type="CDD" id="cd01300">
    <property type="entry name" value="YtcJ_like"/>
    <property type="match status" value="1"/>
</dbReference>
<proteinExistence type="predicted"/>
<gene>
    <name evidence="2" type="ORF">FYJ74_08075</name>
</gene>
<sequence>MKRFALVNGKIYVERGRFAQALYAEDGVIRLVGHDDEIRSAAGRGAEIFDCEGRTVIPGLNDSHMHLLGVGMEMSQLRLNGARSVGEIVARGRRFLAEHPELCRHGVAGIGWNQDLFDEGEQRLPDRHDLDQISTDVPVIVERVCRHIAAVNTRAIEMLGLGKNSPQYENGEFELEADGFPSGVFKEQAVARASRLIPPKSAAEYEDMFVKAAAYAVAHGLTSVQSNDAGFVPVPVDALMEIVARAHAGGRTALRYRHQTTFRSVGDFEDFLRGGAREKYHDPAAHVEIGPLKLFKDGSLGGRSAQMCRDYRDDPGNRGVETLSNEEMDRFCRAARDAGVQVITHAIGDRAVADTVACYERVMDGGKNPLRHIVNHCQITDRPLLERIAADGLCVAYQPIFLDYDMHIVESRCGAELAGTSYAFGTAAALGIPVGYGTDAPVEDCSPFPCIGAAVTRMDHLGQPEGGWFPQEKVDVETAIDAYTAGSAFLEFHERDKGRLKPGFVADLAVLDRDIFTCPPARIREILPVATVIGGEIVYRR</sequence>
<dbReference type="Pfam" id="PF07969">
    <property type="entry name" value="Amidohydro_3"/>
    <property type="match status" value="1"/>
</dbReference>
<accession>A0A6L5YCX6</accession>
<feature type="domain" description="Amidohydrolase 3" evidence="1">
    <location>
        <begin position="47"/>
        <end position="539"/>
    </location>
</feature>
<comment type="caution">
    <text evidence="2">The sequence shown here is derived from an EMBL/GenBank/DDBJ whole genome shotgun (WGS) entry which is preliminary data.</text>
</comment>
<keyword evidence="3" id="KW-1185">Reference proteome</keyword>
<dbReference type="AlphaFoldDB" id="A0A6L5YCX6"/>
<dbReference type="EMBL" id="VUNH01000008">
    <property type="protein sequence ID" value="MST55985.1"/>
    <property type="molecule type" value="Genomic_DNA"/>
</dbReference>
<dbReference type="Gene3D" id="3.20.20.140">
    <property type="entry name" value="Metal-dependent hydrolases"/>
    <property type="match status" value="1"/>
</dbReference>
<dbReference type="InterPro" id="IPR033932">
    <property type="entry name" value="YtcJ-like"/>
</dbReference>
<dbReference type="InterPro" id="IPR011059">
    <property type="entry name" value="Metal-dep_hydrolase_composite"/>
</dbReference>
<dbReference type="GO" id="GO:0016810">
    <property type="term" value="F:hydrolase activity, acting on carbon-nitrogen (but not peptide) bonds"/>
    <property type="evidence" value="ECO:0007669"/>
    <property type="project" value="InterPro"/>
</dbReference>
<organism evidence="2 3">
    <name type="scientific">Pyramidobacter porci</name>
    <dbReference type="NCBI Taxonomy" id="2605789"/>
    <lineage>
        <taxon>Bacteria</taxon>
        <taxon>Thermotogati</taxon>
        <taxon>Synergistota</taxon>
        <taxon>Synergistia</taxon>
        <taxon>Synergistales</taxon>
        <taxon>Dethiosulfovibrionaceae</taxon>
        <taxon>Pyramidobacter</taxon>
    </lineage>
</organism>
<dbReference type="SUPFAM" id="SSF51338">
    <property type="entry name" value="Composite domain of metallo-dependent hydrolases"/>
    <property type="match status" value="1"/>
</dbReference>
<keyword evidence="2" id="KW-0378">Hydrolase</keyword>
<protein>
    <submittedName>
        <fullName evidence="2">Amidohydrolase</fullName>
    </submittedName>
</protein>
<dbReference type="Proteomes" id="UP000473699">
    <property type="component" value="Unassembled WGS sequence"/>
</dbReference>
<dbReference type="SUPFAM" id="SSF51556">
    <property type="entry name" value="Metallo-dependent hydrolases"/>
    <property type="match status" value="1"/>
</dbReference>
<dbReference type="RefSeq" id="WP_154529074.1">
    <property type="nucleotide sequence ID" value="NZ_VUNH01000008.1"/>
</dbReference>
<dbReference type="InterPro" id="IPR013108">
    <property type="entry name" value="Amidohydro_3"/>
</dbReference>
<dbReference type="PANTHER" id="PTHR22642">
    <property type="entry name" value="IMIDAZOLONEPROPIONASE"/>
    <property type="match status" value="1"/>
</dbReference>